<evidence type="ECO:0000259" key="2">
    <source>
        <dbReference type="Pfam" id="PF00455"/>
    </source>
</evidence>
<dbReference type="PANTHER" id="PTHR30363">
    <property type="entry name" value="HTH-TYPE TRANSCRIPTIONAL REGULATOR SRLR-RELATED"/>
    <property type="match status" value="1"/>
</dbReference>
<keyword evidence="1" id="KW-0678">Repressor</keyword>
<dbReference type="Pfam" id="PF00455">
    <property type="entry name" value="DeoRC"/>
    <property type="match status" value="1"/>
</dbReference>
<evidence type="ECO:0000256" key="1">
    <source>
        <dbReference type="ARBA" id="ARBA00022491"/>
    </source>
</evidence>
<proteinExistence type="predicted"/>
<gene>
    <name evidence="3" type="ORF">Zmor_008616</name>
</gene>
<dbReference type="AlphaFoldDB" id="A0AA38HMB6"/>
<feature type="domain" description="DeoR-like transcriptional repressor C-terminal sensor" evidence="2">
    <location>
        <begin position="70"/>
        <end position="233"/>
    </location>
</feature>
<comment type="caution">
    <text evidence="3">The sequence shown here is derived from an EMBL/GenBank/DDBJ whole genome shotgun (WGS) entry which is preliminary data.</text>
</comment>
<organism evidence="3 4">
    <name type="scientific">Zophobas morio</name>
    <dbReference type="NCBI Taxonomy" id="2755281"/>
    <lineage>
        <taxon>Eukaryota</taxon>
        <taxon>Metazoa</taxon>
        <taxon>Ecdysozoa</taxon>
        <taxon>Arthropoda</taxon>
        <taxon>Hexapoda</taxon>
        <taxon>Insecta</taxon>
        <taxon>Pterygota</taxon>
        <taxon>Neoptera</taxon>
        <taxon>Endopterygota</taxon>
        <taxon>Coleoptera</taxon>
        <taxon>Polyphaga</taxon>
        <taxon>Cucujiformia</taxon>
        <taxon>Tenebrionidae</taxon>
        <taxon>Zophobas</taxon>
    </lineage>
</organism>
<keyword evidence="4" id="KW-1185">Reference proteome</keyword>
<name>A0AA38HMB6_9CUCU</name>
<dbReference type="InterPro" id="IPR014036">
    <property type="entry name" value="DeoR-like_C"/>
</dbReference>
<evidence type="ECO:0000313" key="4">
    <source>
        <dbReference type="Proteomes" id="UP001168821"/>
    </source>
</evidence>
<dbReference type="EMBL" id="JALNTZ010002004">
    <property type="protein sequence ID" value="KAJ3621765.1"/>
    <property type="molecule type" value="Genomic_DNA"/>
</dbReference>
<evidence type="ECO:0000313" key="3">
    <source>
        <dbReference type="EMBL" id="KAJ3621765.1"/>
    </source>
</evidence>
<dbReference type="SMART" id="SM01134">
    <property type="entry name" value="DeoRC"/>
    <property type="match status" value="1"/>
</dbReference>
<dbReference type="InterPro" id="IPR037171">
    <property type="entry name" value="NagB/RpiA_transferase-like"/>
</dbReference>
<dbReference type="SUPFAM" id="SSF100950">
    <property type="entry name" value="NagB/RpiA/CoA transferase-like"/>
    <property type="match status" value="1"/>
</dbReference>
<protein>
    <recommendedName>
        <fullName evidence="2">DeoR-like transcriptional repressor C-terminal sensor domain-containing protein</fullName>
    </recommendedName>
</protein>
<dbReference type="Proteomes" id="UP001168821">
    <property type="component" value="Unassembled WGS sequence"/>
</dbReference>
<reference evidence="3" key="1">
    <citation type="journal article" date="2023" name="G3 (Bethesda)">
        <title>Whole genome assemblies of Zophobas morio and Tenebrio molitor.</title>
        <authorList>
            <person name="Kaur S."/>
            <person name="Stinson S.A."/>
            <person name="diCenzo G.C."/>
        </authorList>
    </citation>
    <scope>NUCLEOTIDE SEQUENCE</scope>
    <source>
        <strain evidence="3">QUZm001</strain>
    </source>
</reference>
<dbReference type="PANTHER" id="PTHR30363:SF4">
    <property type="entry name" value="GLYCEROL-3-PHOSPHATE REGULON REPRESSOR"/>
    <property type="match status" value="1"/>
</dbReference>
<accession>A0AA38HMB6</accession>
<dbReference type="InterPro" id="IPR050313">
    <property type="entry name" value="Carb_Metab_HTH_regulators"/>
</dbReference>
<sequence length="253" mass="28713">MYLNLINENDMVTLKQLLSYSDDNNIPQITARRDVKELLDQEIILYEMGLLKISNKSDAEITRDKKRTLNLNEKREIAEYVSQRFEALTDGIDSIFLGSGTTIEEVVKYIHKPVKNLYTYGIEVAREAGFNDNIENIYLLGGNYRRRSHAVSGQSTIDQLENLTFTLSLFTATHILDDGFIYNNNQSEAKLISEVMKASRSNYFLMDSSKFSLNIGGVKVAPVNLTNGIITDSTIDLEKRDVLDKIKNLIIAK</sequence>